<reference evidence="1 2" key="1">
    <citation type="submission" date="2016-07" db="EMBL/GenBank/DDBJ databases">
        <title>Multiple horizontal gene transfer events from other fungi enriched the ability of initially mycotrophic Trichoderma (Ascomycota) to feed on dead plant biomass.</title>
        <authorList>
            <consortium name="DOE Joint Genome Institute"/>
            <person name="Aerts A."/>
            <person name="Atanasova L."/>
            <person name="Chenthamara K."/>
            <person name="Zhang J."/>
            <person name="Grujic M."/>
            <person name="Henrissat B."/>
            <person name="Kuo A."/>
            <person name="Salamov A."/>
            <person name="Lipzen A."/>
            <person name="Labutti K."/>
            <person name="Barry K."/>
            <person name="Miao Y."/>
            <person name="Rahimi M.J."/>
            <person name="Shen Q."/>
            <person name="Grigoriev I.V."/>
            <person name="Kubicek C.P."/>
            <person name="Druzhinina I.S."/>
        </authorList>
    </citation>
    <scope>NUCLEOTIDE SEQUENCE [LARGE SCALE GENOMIC DNA]</scope>
    <source>
        <strain evidence="1 2">ATCC 18648</strain>
    </source>
</reference>
<keyword evidence="2" id="KW-1185">Reference proteome</keyword>
<organism evidence="1 2">
    <name type="scientific">Trichoderma longibrachiatum ATCC 18648</name>
    <dbReference type="NCBI Taxonomy" id="983965"/>
    <lineage>
        <taxon>Eukaryota</taxon>
        <taxon>Fungi</taxon>
        <taxon>Dikarya</taxon>
        <taxon>Ascomycota</taxon>
        <taxon>Pezizomycotina</taxon>
        <taxon>Sordariomycetes</taxon>
        <taxon>Hypocreomycetidae</taxon>
        <taxon>Hypocreales</taxon>
        <taxon>Hypocreaceae</taxon>
        <taxon>Trichoderma</taxon>
    </lineage>
</organism>
<evidence type="ECO:0000313" key="1">
    <source>
        <dbReference type="EMBL" id="PTB76051.1"/>
    </source>
</evidence>
<proteinExistence type="predicted"/>
<accession>A0A2T4C3A1</accession>
<dbReference type="OrthoDB" id="10667281at2759"/>
<dbReference type="Proteomes" id="UP000240760">
    <property type="component" value="Unassembled WGS sequence"/>
</dbReference>
<gene>
    <name evidence="1" type="ORF">M440DRAFT_1422195</name>
</gene>
<name>A0A2T4C3A1_TRILO</name>
<dbReference type="AlphaFoldDB" id="A0A2T4C3A1"/>
<dbReference type="EMBL" id="KZ679132">
    <property type="protein sequence ID" value="PTB76051.1"/>
    <property type="molecule type" value="Genomic_DNA"/>
</dbReference>
<protein>
    <submittedName>
        <fullName evidence="1">Uncharacterized protein</fullName>
    </submittedName>
</protein>
<evidence type="ECO:0000313" key="2">
    <source>
        <dbReference type="Proteomes" id="UP000240760"/>
    </source>
</evidence>
<sequence length="179" mass="19698">MSGWVDANGPPPHAAQGGYRIFPGVRPGAAALMHCQKKDEEASPNARQRAGFCLALPDLMARSSVMQRHFAWALARWLFFRRATLQEPTSLAVIPLGVPASYFPGRTTWGIKHGRIASPASCAALGEMALTRASVDDQRLVQDLFLTSPDRTSSSGSRSQRHTFIGHHETSSLQKYEYY</sequence>